<sequence length="36" mass="4102">MIDWIGKNFYFILLVILAIGILVFMGSVVINKLSLF</sequence>
<accession>A0A1M4ZFM7</accession>
<proteinExistence type="predicted"/>
<keyword evidence="1" id="KW-0812">Transmembrane</keyword>
<keyword evidence="1" id="KW-1133">Transmembrane helix</keyword>
<evidence type="ECO:0000313" key="3">
    <source>
        <dbReference type="Proteomes" id="UP000184476"/>
    </source>
</evidence>
<evidence type="ECO:0000256" key="1">
    <source>
        <dbReference type="SAM" id="Phobius"/>
    </source>
</evidence>
<evidence type="ECO:0000313" key="2">
    <source>
        <dbReference type="EMBL" id="SHF16592.1"/>
    </source>
</evidence>
<keyword evidence="1" id="KW-0472">Membrane</keyword>
<feature type="transmembrane region" description="Helical" evidence="1">
    <location>
        <begin position="9"/>
        <end position="30"/>
    </location>
</feature>
<organism evidence="2 3">
    <name type="scientific">Seinonella peptonophila</name>
    <dbReference type="NCBI Taxonomy" id="112248"/>
    <lineage>
        <taxon>Bacteria</taxon>
        <taxon>Bacillati</taxon>
        <taxon>Bacillota</taxon>
        <taxon>Bacilli</taxon>
        <taxon>Bacillales</taxon>
        <taxon>Thermoactinomycetaceae</taxon>
        <taxon>Seinonella</taxon>
    </lineage>
</organism>
<name>A0A1M4ZFM7_9BACL</name>
<keyword evidence="3" id="KW-1185">Reference proteome</keyword>
<gene>
    <name evidence="2" type="ORF">SAMN05444392_10919</name>
</gene>
<dbReference type="EMBL" id="FQVL01000009">
    <property type="protein sequence ID" value="SHF16592.1"/>
    <property type="molecule type" value="Genomic_DNA"/>
</dbReference>
<reference evidence="2 3" key="1">
    <citation type="submission" date="2016-11" db="EMBL/GenBank/DDBJ databases">
        <authorList>
            <person name="Jaros S."/>
            <person name="Januszkiewicz K."/>
            <person name="Wedrychowicz H."/>
        </authorList>
    </citation>
    <scope>NUCLEOTIDE SEQUENCE [LARGE SCALE GENOMIC DNA]</scope>
    <source>
        <strain evidence="2 3">DSM 44666</strain>
    </source>
</reference>
<dbReference type="Proteomes" id="UP000184476">
    <property type="component" value="Unassembled WGS sequence"/>
</dbReference>
<dbReference type="AlphaFoldDB" id="A0A1M4ZFM7"/>
<protein>
    <submittedName>
        <fullName evidence="2">Uncharacterized protein</fullName>
    </submittedName>
</protein>